<dbReference type="EMBL" id="BMAV01006197">
    <property type="protein sequence ID" value="GFY47905.1"/>
    <property type="molecule type" value="Genomic_DNA"/>
</dbReference>
<dbReference type="AlphaFoldDB" id="A0A8X6X807"/>
<evidence type="ECO:0000313" key="2">
    <source>
        <dbReference type="Proteomes" id="UP000886998"/>
    </source>
</evidence>
<comment type="caution">
    <text evidence="1">The sequence shown here is derived from an EMBL/GenBank/DDBJ whole genome shotgun (WGS) entry which is preliminary data.</text>
</comment>
<accession>A0A8X6X807</accession>
<name>A0A8X6X807_9ARAC</name>
<proteinExistence type="predicted"/>
<organism evidence="1 2">
    <name type="scientific">Trichonephila inaurata madagascariensis</name>
    <dbReference type="NCBI Taxonomy" id="2747483"/>
    <lineage>
        <taxon>Eukaryota</taxon>
        <taxon>Metazoa</taxon>
        <taxon>Ecdysozoa</taxon>
        <taxon>Arthropoda</taxon>
        <taxon>Chelicerata</taxon>
        <taxon>Arachnida</taxon>
        <taxon>Araneae</taxon>
        <taxon>Araneomorphae</taxon>
        <taxon>Entelegynae</taxon>
        <taxon>Araneoidea</taxon>
        <taxon>Nephilidae</taxon>
        <taxon>Trichonephila</taxon>
        <taxon>Trichonephila inaurata</taxon>
    </lineage>
</organism>
<protein>
    <submittedName>
        <fullName evidence="1">Uncharacterized protein</fullName>
    </submittedName>
</protein>
<evidence type="ECO:0000313" key="1">
    <source>
        <dbReference type="EMBL" id="GFY47905.1"/>
    </source>
</evidence>
<sequence length="92" mass="10786">MRLSLNLPAAQSIPEKSNYLRRQYFETAISTKTRRHEDIFYFISMILNQQHIKESFGRQTSFENDDTKPETESPEACVLGLIQRLFLKMVGM</sequence>
<reference evidence="1" key="1">
    <citation type="submission" date="2020-08" db="EMBL/GenBank/DDBJ databases">
        <title>Multicomponent nature underlies the extraordinary mechanical properties of spider dragline silk.</title>
        <authorList>
            <person name="Kono N."/>
            <person name="Nakamura H."/>
            <person name="Mori M."/>
            <person name="Yoshida Y."/>
            <person name="Ohtoshi R."/>
            <person name="Malay A.D."/>
            <person name="Moran D.A.P."/>
            <person name="Tomita M."/>
            <person name="Numata K."/>
            <person name="Arakawa K."/>
        </authorList>
    </citation>
    <scope>NUCLEOTIDE SEQUENCE</scope>
</reference>
<dbReference type="Proteomes" id="UP000886998">
    <property type="component" value="Unassembled WGS sequence"/>
</dbReference>
<keyword evidence="2" id="KW-1185">Reference proteome</keyword>
<gene>
    <name evidence="1" type="ORF">TNIN_117441</name>
</gene>